<dbReference type="STRING" id="3469.A0A4Y7I6S5"/>
<dbReference type="Proteomes" id="UP000316621">
    <property type="component" value="Chromosome 1"/>
</dbReference>
<proteinExistence type="predicted"/>
<protein>
    <recommendedName>
        <fullName evidence="3">Replication factor A C-terminal domain-containing protein</fullName>
    </recommendedName>
</protein>
<dbReference type="InterPro" id="IPR012340">
    <property type="entry name" value="NA-bd_OB-fold"/>
</dbReference>
<dbReference type="PANTHER" id="PTHR47165:SF4">
    <property type="entry name" value="OS03G0429900 PROTEIN"/>
    <property type="match status" value="1"/>
</dbReference>
<dbReference type="AlphaFoldDB" id="A0A4Y7I6S5"/>
<evidence type="ECO:0000313" key="2">
    <source>
        <dbReference type="Proteomes" id="UP000316621"/>
    </source>
</evidence>
<accession>A0A4Y7I6S5</accession>
<dbReference type="PANTHER" id="PTHR47165">
    <property type="entry name" value="OS03G0429900 PROTEIN"/>
    <property type="match status" value="1"/>
</dbReference>
<sequence>MSGRKMRICLWEEIADQLNINAIGRSVKPQVIVATSTEVKDFLDTPYLSSTQATKLYVNSDIPEVEVYKNRRYQSTNVVVVKMPDTSEDDFSAEKRITIRQLVGSVQDDSNENKECEATIKGLVPFSEWYYDGCIRCKRKVPSEARGRGPNRTYNNLCGI</sequence>
<reference evidence="1 2" key="1">
    <citation type="journal article" date="2018" name="Science">
        <title>The opium poppy genome and morphinan production.</title>
        <authorList>
            <person name="Guo L."/>
            <person name="Winzer T."/>
            <person name="Yang X."/>
            <person name="Li Y."/>
            <person name="Ning Z."/>
            <person name="He Z."/>
            <person name="Teodor R."/>
            <person name="Lu Y."/>
            <person name="Bowser T.A."/>
            <person name="Graham I.A."/>
            <person name="Ye K."/>
        </authorList>
    </citation>
    <scope>NUCLEOTIDE SEQUENCE [LARGE SCALE GENOMIC DNA]</scope>
    <source>
        <strain evidence="2">cv. HN1</strain>
        <tissue evidence="1">Leaves</tissue>
    </source>
</reference>
<gene>
    <name evidence="1" type="ORF">C5167_037451</name>
</gene>
<dbReference type="Gramene" id="RZC44514">
    <property type="protein sequence ID" value="RZC44514"/>
    <property type="gene ID" value="C5167_037451"/>
</dbReference>
<dbReference type="SUPFAM" id="SSF50249">
    <property type="entry name" value="Nucleic acid-binding proteins"/>
    <property type="match status" value="1"/>
</dbReference>
<organism evidence="1 2">
    <name type="scientific">Papaver somniferum</name>
    <name type="common">Opium poppy</name>
    <dbReference type="NCBI Taxonomy" id="3469"/>
    <lineage>
        <taxon>Eukaryota</taxon>
        <taxon>Viridiplantae</taxon>
        <taxon>Streptophyta</taxon>
        <taxon>Embryophyta</taxon>
        <taxon>Tracheophyta</taxon>
        <taxon>Spermatophyta</taxon>
        <taxon>Magnoliopsida</taxon>
        <taxon>Ranunculales</taxon>
        <taxon>Papaveraceae</taxon>
        <taxon>Papaveroideae</taxon>
        <taxon>Papaver</taxon>
    </lineage>
</organism>
<evidence type="ECO:0008006" key="3">
    <source>
        <dbReference type="Google" id="ProtNLM"/>
    </source>
</evidence>
<dbReference type="Gene3D" id="2.40.50.140">
    <property type="entry name" value="Nucleic acid-binding proteins"/>
    <property type="match status" value="1"/>
</dbReference>
<dbReference type="EMBL" id="CM010715">
    <property type="protein sequence ID" value="RZC44514.1"/>
    <property type="molecule type" value="Genomic_DNA"/>
</dbReference>
<keyword evidence="2" id="KW-1185">Reference proteome</keyword>
<name>A0A4Y7I6S5_PAPSO</name>
<evidence type="ECO:0000313" key="1">
    <source>
        <dbReference type="EMBL" id="RZC44514.1"/>
    </source>
</evidence>